<name>A0A562WGM2_9ACTN</name>
<dbReference type="GO" id="GO:0008233">
    <property type="term" value="F:peptidase activity"/>
    <property type="evidence" value="ECO:0007669"/>
    <property type="project" value="UniProtKB-KW"/>
</dbReference>
<accession>A0A562WGM2</accession>
<proteinExistence type="predicted"/>
<organism evidence="1 2">
    <name type="scientific">Micromonospora sagamiensis</name>
    <dbReference type="NCBI Taxonomy" id="47875"/>
    <lineage>
        <taxon>Bacteria</taxon>
        <taxon>Bacillati</taxon>
        <taxon>Actinomycetota</taxon>
        <taxon>Actinomycetes</taxon>
        <taxon>Micromonosporales</taxon>
        <taxon>Micromonosporaceae</taxon>
        <taxon>Micromonospora</taxon>
    </lineage>
</organism>
<evidence type="ECO:0000313" key="2">
    <source>
        <dbReference type="Proteomes" id="UP000319728"/>
    </source>
</evidence>
<dbReference type="Gene3D" id="2.70.70.10">
    <property type="entry name" value="Glucose Permease (Domain IIA)"/>
    <property type="match status" value="1"/>
</dbReference>
<keyword evidence="1" id="KW-0645">Protease</keyword>
<dbReference type="GO" id="GO:0006508">
    <property type="term" value="P:proteolysis"/>
    <property type="evidence" value="ECO:0007669"/>
    <property type="project" value="UniProtKB-KW"/>
</dbReference>
<keyword evidence="1" id="KW-0378">Hydrolase</keyword>
<dbReference type="AlphaFoldDB" id="A0A562WGM2"/>
<evidence type="ECO:0000313" key="1">
    <source>
        <dbReference type="EMBL" id="TWJ29460.1"/>
    </source>
</evidence>
<dbReference type="Proteomes" id="UP000319728">
    <property type="component" value="Unassembled WGS sequence"/>
</dbReference>
<keyword evidence="2" id="KW-1185">Reference proteome</keyword>
<dbReference type="EMBL" id="VLLP01000001">
    <property type="protein sequence ID" value="TWJ29460.1"/>
    <property type="molecule type" value="Genomic_DNA"/>
</dbReference>
<gene>
    <name evidence="1" type="ORF">JD81_02970</name>
</gene>
<sequence>MLPAGAARRVRGEGAANGAALVAATRGAATEERGLPARALPVGAVQPTPPLNMDNPQCDRYRPLILIEFVTVELMGVPVSWRNTRGPVRAAILSAVVLLTAAPAAAAAPPAATPASGDVTAAVTARLLGQSAVTADPFLRTAGADDTRVTVTRRDGRNWAFGTAVVVAPQVEDAYPKGSVFVAHRDRSGWQVAFDGEAAFAELAEDAPATVVSAREKEVFAAPAPAPMYAGGDMRTGMRLPYGVGQTWSYTGGPHGWGGSESPWSSIDLAGGDQRVLAARGGTAYTMCRGWIRVIHDRGYSTDYYHLWNSINVNGAGVGEGAYLGDTGTDVTCGGSASGRHVHFGLRQNSAYVPIHDHALGKWVLMRGSSTYQGYALHGSARVNVGGGLYNYGVLGFNQAIVDANGGGAVNKRTGPGTGYAVAGSVGDGATVTVSCSANGTSHTGRWGTSALWNRLSDGTWVSDAFVWSGLNGPINGWC</sequence>
<protein>
    <submittedName>
        <fullName evidence="1">LasA protease</fullName>
    </submittedName>
</protein>
<reference evidence="1 2" key="1">
    <citation type="submission" date="2019-07" db="EMBL/GenBank/DDBJ databases">
        <title>R&amp;d 2014.</title>
        <authorList>
            <person name="Klenk H.-P."/>
        </authorList>
    </citation>
    <scope>NUCLEOTIDE SEQUENCE [LARGE SCALE GENOMIC DNA]</scope>
    <source>
        <strain evidence="1 2">DSM 43912</strain>
    </source>
</reference>
<dbReference type="SUPFAM" id="SSF51261">
    <property type="entry name" value="Duplicated hybrid motif"/>
    <property type="match status" value="1"/>
</dbReference>
<dbReference type="InterPro" id="IPR011055">
    <property type="entry name" value="Dup_hybrid_motif"/>
</dbReference>
<comment type="caution">
    <text evidence="1">The sequence shown here is derived from an EMBL/GenBank/DDBJ whole genome shotgun (WGS) entry which is preliminary data.</text>
</comment>